<dbReference type="PANTHER" id="PTHR43507:SF1">
    <property type="entry name" value="NADH-UBIQUINONE OXIDOREDUCTASE CHAIN 4"/>
    <property type="match status" value="1"/>
</dbReference>
<feature type="transmembrane region" description="Helical" evidence="10">
    <location>
        <begin position="166"/>
        <end position="186"/>
    </location>
</feature>
<feature type="domain" description="NADH:quinone oxidoreductase/Mrp antiporter transmembrane" evidence="11">
    <location>
        <begin position="131"/>
        <end position="424"/>
    </location>
</feature>
<feature type="transmembrane region" description="Helical" evidence="10">
    <location>
        <begin position="137"/>
        <end position="154"/>
    </location>
</feature>
<dbReference type="GO" id="GO:0003954">
    <property type="term" value="F:NADH dehydrogenase activity"/>
    <property type="evidence" value="ECO:0007669"/>
    <property type="project" value="TreeGrafter"/>
</dbReference>
<dbReference type="Proteomes" id="UP000054869">
    <property type="component" value="Unassembled WGS sequence"/>
</dbReference>
<protein>
    <recommendedName>
        <fullName evidence="3">NADH-quinone oxidoreductase subunit M</fullName>
    </recommendedName>
    <alternativeName>
        <fullName evidence="7">NADH dehydrogenase I subunit M</fullName>
    </alternativeName>
    <alternativeName>
        <fullName evidence="8">NDH-1 subunit M</fullName>
    </alternativeName>
</protein>
<evidence type="ECO:0000313" key="12">
    <source>
        <dbReference type="EMBL" id="KTD22686.1"/>
    </source>
</evidence>
<dbReference type="OrthoDB" id="9768329at2"/>
<comment type="subcellular location">
    <subcellularLocation>
        <location evidence="1">Endomembrane system</location>
        <topology evidence="1">Multi-pass membrane protein</topology>
    </subcellularLocation>
    <subcellularLocation>
        <location evidence="9">Membrane</location>
        <topology evidence="9">Multi-pass membrane protein</topology>
    </subcellularLocation>
</comment>
<dbReference type="PATRIC" id="fig|45067.4.peg.1230"/>
<reference evidence="12 13" key="1">
    <citation type="submission" date="2015-11" db="EMBL/GenBank/DDBJ databases">
        <title>Genomic analysis of 38 Legionella species identifies large and diverse effector repertoires.</title>
        <authorList>
            <person name="Burstein D."/>
            <person name="Amaro F."/>
            <person name="Zusman T."/>
            <person name="Lifshitz Z."/>
            <person name="Cohen O."/>
            <person name="Gilbert J.A."/>
            <person name="Pupko T."/>
            <person name="Shuman H.A."/>
            <person name="Segal G."/>
        </authorList>
    </citation>
    <scope>NUCLEOTIDE SEQUENCE [LARGE SCALE GENOMIC DNA]</scope>
    <source>
        <strain evidence="12 13">ATCC 49751</strain>
    </source>
</reference>
<evidence type="ECO:0000256" key="7">
    <source>
        <dbReference type="ARBA" id="ARBA00031584"/>
    </source>
</evidence>
<evidence type="ECO:0000256" key="2">
    <source>
        <dbReference type="ARBA" id="ARBA00009025"/>
    </source>
</evidence>
<feature type="transmembrane region" description="Helical" evidence="10">
    <location>
        <begin position="334"/>
        <end position="359"/>
    </location>
</feature>
<feature type="transmembrane region" description="Helical" evidence="10">
    <location>
        <begin position="6"/>
        <end position="22"/>
    </location>
</feature>
<dbReference type="GO" id="GO:0048039">
    <property type="term" value="F:ubiquinone binding"/>
    <property type="evidence" value="ECO:0007669"/>
    <property type="project" value="TreeGrafter"/>
</dbReference>
<dbReference type="eggNOG" id="COG1008">
    <property type="taxonomic scope" value="Bacteria"/>
</dbReference>
<feature type="transmembrane region" description="Helical" evidence="10">
    <location>
        <begin position="272"/>
        <end position="293"/>
    </location>
</feature>
<dbReference type="STRING" id="45067.Llan_1176"/>
<dbReference type="PRINTS" id="PR01437">
    <property type="entry name" value="NUOXDRDTASE4"/>
</dbReference>
<dbReference type="PANTHER" id="PTHR43507">
    <property type="entry name" value="NADH-UBIQUINONE OXIDOREDUCTASE CHAIN 4"/>
    <property type="match status" value="1"/>
</dbReference>
<evidence type="ECO:0000259" key="11">
    <source>
        <dbReference type="Pfam" id="PF00361"/>
    </source>
</evidence>
<evidence type="ECO:0000256" key="6">
    <source>
        <dbReference type="ARBA" id="ARBA00023136"/>
    </source>
</evidence>
<dbReference type="NCBIfam" id="NF004501">
    <property type="entry name" value="PRK05846.1-5"/>
    <property type="match status" value="1"/>
</dbReference>
<name>A0A0W0VRE2_9GAMM</name>
<evidence type="ECO:0000256" key="4">
    <source>
        <dbReference type="ARBA" id="ARBA00022692"/>
    </source>
</evidence>
<dbReference type="GO" id="GO:0012505">
    <property type="term" value="C:endomembrane system"/>
    <property type="evidence" value="ECO:0007669"/>
    <property type="project" value="UniProtKB-SubCell"/>
</dbReference>
<dbReference type="GO" id="GO:0016020">
    <property type="term" value="C:membrane"/>
    <property type="evidence" value="ECO:0007669"/>
    <property type="project" value="UniProtKB-SubCell"/>
</dbReference>
<feature type="transmembrane region" description="Helical" evidence="10">
    <location>
        <begin position="73"/>
        <end position="101"/>
    </location>
</feature>
<feature type="transmembrane region" description="Helical" evidence="10">
    <location>
        <begin position="34"/>
        <end position="53"/>
    </location>
</feature>
<evidence type="ECO:0000256" key="1">
    <source>
        <dbReference type="ARBA" id="ARBA00004127"/>
    </source>
</evidence>
<dbReference type="InterPro" id="IPR001750">
    <property type="entry name" value="ND/Mrp_TM"/>
</dbReference>
<dbReference type="EMBL" id="LNYI01000023">
    <property type="protein sequence ID" value="KTD22686.1"/>
    <property type="molecule type" value="Genomic_DNA"/>
</dbReference>
<feature type="transmembrane region" description="Helical" evidence="10">
    <location>
        <begin position="415"/>
        <end position="435"/>
    </location>
</feature>
<dbReference type="NCBIfam" id="TIGR01972">
    <property type="entry name" value="NDH_I_M"/>
    <property type="match status" value="1"/>
</dbReference>
<dbReference type="RefSeq" id="WP_028373238.1">
    <property type="nucleotide sequence ID" value="NZ_CAAAJD010000005.1"/>
</dbReference>
<evidence type="ECO:0000256" key="9">
    <source>
        <dbReference type="RuleBase" id="RU000320"/>
    </source>
</evidence>
<keyword evidence="6 10" id="KW-0472">Membrane</keyword>
<evidence type="ECO:0000256" key="10">
    <source>
        <dbReference type="SAM" id="Phobius"/>
    </source>
</evidence>
<keyword evidence="5 10" id="KW-1133">Transmembrane helix</keyword>
<feature type="transmembrane region" description="Helical" evidence="10">
    <location>
        <begin position="371"/>
        <end position="395"/>
    </location>
</feature>
<feature type="transmembrane region" description="Helical" evidence="10">
    <location>
        <begin position="198"/>
        <end position="219"/>
    </location>
</feature>
<gene>
    <name evidence="12" type="primary">nuoM</name>
    <name evidence="12" type="ORF">Llan_1176</name>
</gene>
<feature type="transmembrane region" description="Helical" evidence="10">
    <location>
        <begin position="239"/>
        <end position="260"/>
    </location>
</feature>
<dbReference type="InterPro" id="IPR010227">
    <property type="entry name" value="NADH_Q_OxRdtase_chainM/4"/>
</dbReference>
<feature type="transmembrane region" description="Helical" evidence="10">
    <location>
        <begin position="456"/>
        <end position="477"/>
    </location>
</feature>
<evidence type="ECO:0000313" key="13">
    <source>
        <dbReference type="Proteomes" id="UP000054869"/>
    </source>
</evidence>
<evidence type="ECO:0000256" key="3">
    <source>
        <dbReference type="ARBA" id="ARBA00019906"/>
    </source>
</evidence>
<proteinExistence type="inferred from homology"/>
<sequence>MQHLLNLLIWLPIIGGVFVFLTGDDDNPNVSRYLSLFTVLLTLIMCVPLITGFDLNTQVMQFVSEYSWMPALGINYSLGIDGLSLLLIVLTVFTTLIVILATWDSIHKRVAQYMAAFLIMQGLLVGVFAALDAIVFYIFWEATLIPMYLIIGIWGHENRVYAAIKFFLYTFLGSVLMLAAFLYMGYVGGSFKIETFYALKLGMTAQTLIFIAFFLGFAIKIPMFPVHTWLPDAHTEAPAGGSIVLAAILLKLGAYGFIRFSLPIVPDACSKYAMVMITLSLIAVVYIGLVAIIQKDMKRLIAYSSISHMGFVTLGCFAIYAIAHQSGLSNAALILEGAIIVIISHAFISSAMFAGVGFIMDRMHTRQIKDFGGIVHTMPVFASFFMLFAMANAGLPGTSGFVGEFMVILGSVKASFWMAFWAAITLIVGAAYTLWMYKRVIFGPIANDKVAALRDLSGFETSAYVLLAIMVVGMGVYPKPVLDYVHQSVSHTLALADKSKL</sequence>
<keyword evidence="4 9" id="KW-0812">Transmembrane</keyword>
<dbReference type="Pfam" id="PF00361">
    <property type="entry name" value="Proton_antipo_M"/>
    <property type="match status" value="1"/>
</dbReference>
<keyword evidence="13" id="KW-1185">Reference proteome</keyword>
<dbReference type="AlphaFoldDB" id="A0A0W0VRE2"/>
<dbReference type="GO" id="GO:0015990">
    <property type="term" value="P:electron transport coupled proton transport"/>
    <property type="evidence" value="ECO:0007669"/>
    <property type="project" value="TreeGrafter"/>
</dbReference>
<feature type="transmembrane region" description="Helical" evidence="10">
    <location>
        <begin position="113"/>
        <end position="131"/>
    </location>
</feature>
<comment type="caution">
    <text evidence="12">The sequence shown here is derived from an EMBL/GenBank/DDBJ whole genome shotgun (WGS) entry which is preliminary data.</text>
</comment>
<comment type="similarity">
    <text evidence="2">Belongs to the complex I subunit 4 family.</text>
</comment>
<organism evidence="12 13">
    <name type="scientific">Legionella lansingensis</name>
    <dbReference type="NCBI Taxonomy" id="45067"/>
    <lineage>
        <taxon>Bacteria</taxon>
        <taxon>Pseudomonadati</taxon>
        <taxon>Pseudomonadota</taxon>
        <taxon>Gammaproteobacteria</taxon>
        <taxon>Legionellales</taxon>
        <taxon>Legionellaceae</taxon>
        <taxon>Legionella</taxon>
    </lineage>
</organism>
<evidence type="ECO:0000256" key="5">
    <source>
        <dbReference type="ARBA" id="ARBA00022989"/>
    </source>
</evidence>
<dbReference type="GO" id="GO:0042773">
    <property type="term" value="P:ATP synthesis coupled electron transport"/>
    <property type="evidence" value="ECO:0007669"/>
    <property type="project" value="InterPro"/>
</dbReference>
<dbReference type="GO" id="GO:0008137">
    <property type="term" value="F:NADH dehydrogenase (ubiquinone) activity"/>
    <property type="evidence" value="ECO:0007669"/>
    <property type="project" value="InterPro"/>
</dbReference>
<feature type="transmembrane region" description="Helical" evidence="10">
    <location>
        <begin position="300"/>
        <end position="322"/>
    </location>
</feature>
<accession>A0A0W0VRE2</accession>
<evidence type="ECO:0000256" key="8">
    <source>
        <dbReference type="ARBA" id="ARBA00032798"/>
    </source>
</evidence>
<dbReference type="InterPro" id="IPR003918">
    <property type="entry name" value="NADH_UbQ_OxRdtase"/>
</dbReference>